<reference evidence="2" key="1">
    <citation type="journal article" date="2022" name="Mol. Ecol. Resour.">
        <title>The genomes of chicory, endive, great burdock and yacon provide insights into Asteraceae palaeo-polyploidization history and plant inulin production.</title>
        <authorList>
            <person name="Fan W."/>
            <person name="Wang S."/>
            <person name="Wang H."/>
            <person name="Wang A."/>
            <person name="Jiang F."/>
            <person name="Liu H."/>
            <person name="Zhao H."/>
            <person name="Xu D."/>
            <person name="Zhang Y."/>
        </authorList>
    </citation>
    <scope>NUCLEOTIDE SEQUENCE [LARGE SCALE GENOMIC DNA]</scope>
    <source>
        <strain evidence="2">cv. Yunnan</strain>
    </source>
</reference>
<accession>A0ACB9A301</accession>
<keyword evidence="2" id="KW-1185">Reference proteome</keyword>
<sequence>MDKKELEECEEMFESFAQAEQQQPSTRNSIPNARTPSSATRGVHQVNTDTSMAAALAAMANKIKELKMSAMKCERTVGDIARQLTDRSGGSFSSSTETNPKASLKAVTTLSGKGIESEQTPAADDDESVDEEIEMETPTGAHERRVPASTVPTEMFKQLKINLPFVEAFQHMPKYAKFLKDLLSNKKKLEDLSIVILNERCSAVVQNKLPEKLADPGVFTIPCLFGSSTLHHALADLGASINLMPYSLFEKLGLGDPAPTRMSISLADRSVKYPRGIVENLLLKVDKFVFPADFVILDMEVDDRVPIILGRPFLRTANALIDVFEGKITLRVGDENVTFDVMKSMKNSSGQDDSVFF</sequence>
<evidence type="ECO:0000313" key="1">
    <source>
        <dbReference type="EMBL" id="KAI3703995.1"/>
    </source>
</evidence>
<evidence type="ECO:0000313" key="2">
    <source>
        <dbReference type="Proteomes" id="UP001056120"/>
    </source>
</evidence>
<reference evidence="1 2" key="2">
    <citation type="journal article" date="2022" name="Mol. Ecol. Resour.">
        <title>The genomes of chicory, endive, great burdock and yacon provide insights into Asteraceae paleo-polyploidization history and plant inulin production.</title>
        <authorList>
            <person name="Fan W."/>
            <person name="Wang S."/>
            <person name="Wang H."/>
            <person name="Wang A."/>
            <person name="Jiang F."/>
            <person name="Liu H."/>
            <person name="Zhao H."/>
            <person name="Xu D."/>
            <person name="Zhang Y."/>
        </authorList>
    </citation>
    <scope>NUCLEOTIDE SEQUENCE [LARGE SCALE GENOMIC DNA]</scope>
    <source>
        <strain evidence="2">cv. Yunnan</strain>
        <tissue evidence="1">Leaves</tissue>
    </source>
</reference>
<dbReference type="Proteomes" id="UP001056120">
    <property type="component" value="Linkage Group LG25"/>
</dbReference>
<dbReference type="EMBL" id="CM042042">
    <property type="protein sequence ID" value="KAI3703995.1"/>
    <property type="molecule type" value="Genomic_DNA"/>
</dbReference>
<proteinExistence type="predicted"/>
<comment type="caution">
    <text evidence="1">The sequence shown here is derived from an EMBL/GenBank/DDBJ whole genome shotgun (WGS) entry which is preliminary data.</text>
</comment>
<organism evidence="1 2">
    <name type="scientific">Smallanthus sonchifolius</name>
    <dbReference type="NCBI Taxonomy" id="185202"/>
    <lineage>
        <taxon>Eukaryota</taxon>
        <taxon>Viridiplantae</taxon>
        <taxon>Streptophyta</taxon>
        <taxon>Embryophyta</taxon>
        <taxon>Tracheophyta</taxon>
        <taxon>Spermatophyta</taxon>
        <taxon>Magnoliopsida</taxon>
        <taxon>eudicotyledons</taxon>
        <taxon>Gunneridae</taxon>
        <taxon>Pentapetalae</taxon>
        <taxon>asterids</taxon>
        <taxon>campanulids</taxon>
        <taxon>Asterales</taxon>
        <taxon>Asteraceae</taxon>
        <taxon>Asteroideae</taxon>
        <taxon>Heliantheae alliance</taxon>
        <taxon>Millerieae</taxon>
        <taxon>Smallanthus</taxon>
    </lineage>
</organism>
<gene>
    <name evidence="1" type="ORF">L1987_74196</name>
</gene>
<protein>
    <submittedName>
        <fullName evidence="1">Uncharacterized protein</fullName>
    </submittedName>
</protein>
<name>A0ACB9A301_9ASTR</name>